<name>A0A816V9W2_BRANA</name>
<protein>
    <submittedName>
        <fullName evidence="1">(rape) hypothetical protein</fullName>
    </submittedName>
</protein>
<reference evidence="1" key="1">
    <citation type="submission" date="2021-01" db="EMBL/GenBank/DDBJ databases">
        <authorList>
            <consortium name="Genoscope - CEA"/>
            <person name="William W."/>
        </authorList>
    </citation>
    <scope>NUCLEOTIDE SEQUENCE</scope>
</reference>
<dbReference type="EMBL" id="HG994357">
    <property type="protein sequence ID" value="CAF2121698.1"/>
    <property type="molecule type" value="Genomic_DNA"/>
</dbReference>
<sequence>PTIPAVTTAYSDDGDGREHDGVDELGEISIGGAVKLSHDGDDNRSCRGRVRCCWLEHELNHHHEPSLRRRRRSWSSRFRPETYMMIHGGVRSGKRRFMAET</sequence>
<accession>A0A816V9W2</accession>
<feature type="non-terminal residue" evidence="1">
    <location>
        <position position="1"/>
    </location>
</feature>
<evidence type="ECO:0000313" key="1">
    <source>
        <dbReference type="EMBL" id="CAF2121698.1"/>
    </source>
</evidence>
<dbReference type="Proteomes" id="UP001295469">
    <property type="component" value="Chromosome A03"/>
</dbReference>
<dbReference type="AlphaFoldDB" id="A0A816V9W2"/>
<proteinExistence type="predicted"/>
<gene>
    <name evidence="1" type="ORF">DARMORV10_A03P14720.1</name>
</gene>
<organism evidence="1">
    <name type="scientific">Brassica napus</name>
    <name type="common">Rape</name>
    <dbReference type="NCBI Taxonomy" id="3708"/>
    <lineage>
        <taxon>Eukaryota</taxon>
        <taxon>Viridiplantae</taxon>
        <taxon>Streptophyta</taxon>
        <taxon>Embryophyta</taxon>
        <taxon>Tracheophyta</taxon>
        <taxon>Spermatophyta</taxon>
        <taxon>Magnoliopsida</taxon>
        <taxon>eudicotyledons</taxon>
        <taxon>Gunneridae</taxon>
        <taxon>Pentapetalae</taxon>
        <taxon>rosids</taxon>
        <taxon>malvids</taxon>
        <taxon>Brassicales</taxon>
        <taxon>Brassicaceae</taxon>
        <taxon>Brassiceae</taxon>
        <taxon>Brassica</taxon>
    </lineage>
</organism>